<dbReference type="PANTHER" id="PTHR23504">
    <property type="entry name" value="MAJOR FACILITATOR SUPERFAMILY DOMAIN-CONTAINING PROTEIN 10"/>
    <property type="match status" value="1"/>
</dbReference>
<name>A0AAD2FRA3_9STRA</name>
<dbReference type="GO" id="GO:0016020">
    <property type="term" value="C:membrane"/>
    <property type="evidence" value="ECO:0007669"/>
    <property type="project" value="UniProtKB-SubCell"/>
</dbReference>
<evidence type="ECO:0000313" key="10">
    <source>
        <dbReference type="Proteomes" id="UP001295423"/>
    </source>
</evidence>
<organism evidence="9 10">
    <name type="scientific">Cylindrotheca closterium</name>
    <dbReference type="NCBI Taxonomy" id="2856"/>
    <lineage>
        <taxon>Eukaryota</taxon>
        <taxon>Sar</taxon>
        <taxon>Stramenopiles</taxon>
        <taxon>Ochrophyta</taxon>
        <taxon>Bacillariophyta</taxon>
        <taxon>Bacillariophyceae</taxon>
        <taxon>Bacillariophycidae</taxon>
        <taxon>Bacillariales</taxon>
        <taxon>Bacillariaceae</taxon>
        <taxon>Cylindrotheca</taxon>
    </lineage>
</organism>
<dbReference type="Proteomes" id="UP001295423">
    <property type="component" value="Unassembled WGS sequence"/>
</dbReference>
<evidence type="ECO:0000256" key="4">
    <source>
        <dbReference type="ARBA" id="ARBA00022989"/>
    </source>
</evidence>
<keyword evidence="5 6" id="KW-0472">Membrane</keyword>
<keyword evidence="3 6" id="KW-0812">Transmembrane</keyword>
<keyword evidence="10" id="KW-1185">Reference proteome</keyword>
<feature type="transmembrane region" description="Helical" evidence="6">
    <location>
        <begin position="395"/>
        <end position="415"/>
    </location>
</feature>
<feature type="transmembrane region" description="Helical" evidence="6">
    <location>
        <begin position="88"/>
        <end position="112"/>
    </location>
</feature>
<feature type="transmembrane region" description="Helical" evidence="6">
    <location>
        <begin position="185"/>
        <end position="204"/>
    </location>
</feature>
<dbReference type="PROSITE" id="PS50850">
    <property type="entry name" value="MFS"/>
    <property type="match status" value="1"/>
</dbReference>
<protein>
    <recommendedName>
        <fullName evidence="8">Major facilitator superfamily (MFS) profile domain-containing protein</fullName>
    </recommendedName>
</protein>
<feature type="signal peptide" evidence="7">
    <location>
        <begin position="1"/>
        <end position="22"/>
    </location>
</feature>
<dbReference type="InterPro" id="IPR036259">
    <property type="entry name" value="MFS_trans_sf"/>
</dbReference>
<dbReference type="InterPro" id="IPR011701">
    <property type="entry name" value="MFS"/>
</dbReference>
<dbReference type="AlphaFoldDB" id="A0AAD2FRA3"/>
<dbReference type="Gene3D" id="1.20.1250.20">
    <property type="entry name" value="MFS general substrate transporter like domains"/>
    <property type="match status" value="1"/>
</dbReference>
<dbReference type="InterPro" id="IPR020846">
    <property type="entry name" value="MFS_dom"/>
</dbReference>
<comment type="caution">
    <text evidence="9">The sequence shown here is derived from an EMBL/GenBank/DDBJ whole genome shotgun (WGS) entry which is preliminary data.</text>
</comment>
<evidence type="ECO:0000256" key="2">
    <source>
        <dbReference type="ARBA" id="ARBA00022448"/>
    </source>
</evidence>
<reference evidence="9" key="1">
    <citation type="submission" date="2023-08" db="EMBL/GenBank/DDBJ databases">
        <authorList>
            <person name="Audoor S."/>
            <person name="Bilcke G."/>
        </authorList>
    </citation>
    <scope>NUCLEOTIDE SEQUENCE</scope>
</reference>
<feature type="transmembrane region" description="Helical" evidence="6">
    <location>
        <begin position="250"/>
        <end position="269"/>
    </location>
</feature>
<dbReference type="PANTHER" id="PTHR23504:SF15">
    <property type="entry name" value="MAJOR FACILITATOR SUPERFAMILY (MFS) PROFILE DOMAIN-CONTAINING PROTEIN"/>
    <property type="match status" value="1"/>
</dbReference>
<comment type="subcellular location">
    <subcellularLocation>
        <location evidence="1">Membrane</location>
        <topology evidence="1">Multi-pass membrane protein</topology>
    </subcellularLocation>
</comment>
<feature type="transmembrane region" description="Helical" evidence="6">
    <location>
        <begin position="466"/>
        <end position="484"/>
    </location>
</feature>
<evidence type="ECO:0000256" key="1">
    <source>
        <dbReference type="ARBA" id="ARBA00004141"/>
    </source>
</evidence>
<gene>
    <name evidence="9" type="ORF">CYCCA115_LOCUS12655</name>
</gene>
<proteinExistence type="predicted"/>
<evidence type="ECO:0000256" key="3">
    <source>
        <dbReference type="ARBA" id="ARBA00022692"/>
    </source>
</evidence>
<dbReference type="GO" id="GO:0022857">
    <property type="term" value="F:transmembrane transporter activity"/>
    <property type="evidence" value="ECO:0007669"/>
    <property type="project" value="InterPro"/>
</dbReference>
<feature type="transmembrane region" description="Helical" evidence="6">
    <location>
        <begin position="344"/>
        <end position="364"/>
    </location>
</feature>
<dbReference type="EMBL" id="CAKOGP040001770">
    <property type="protein sequence ID" value="CAJ1950586.1"/>
    <property type="molecule type" value="Genomic_DNA"/>
</dbReference>
<evidence type="ECO:0000256" key="7">
    <source>
        <dbReference type="SAM" id="SignalP"/>
    </source>
</evidence>
<dbReference type="Pfam" id="PF07690">
    <property type="entry name" value="MFS_1"/>
    <property type="match status" value="1"/>
</dbReference>
<feature type="transmembrane region" description="Helical" evidence="6">
    <location>
        <begin position="371"/>
        <end position="389"/>
    </location>
</feature>
<feature type="chain" id="PRO_5042107534" description="Major facilitator superfamily (MFS) profile domain-containing protein" evidence="7">
    <location>
        <begin position="23"/>
        <end position="485"/>
    </location>
</feature>
<evidence type="ECO:0000256" key="5">
    <source>
        <dbReference type="ARBA" id="ARBA00023136"/>
    </source>
</evidence>
<evidence type="ECO:0000313" key="9">
    <source>
        <dbReference type="EMBL" id="CAJ1950586.1"/>
    </source>
</evidence>
<feature type="domain" description="Major facilitator superfamily (MFS) profile" evidence="8">
    <location>
        <begin position="86"/>
        <end position="485"/>
    </location>
</feature>
<evidence type="ECO:0000256" key="6">
    <source>
        <dbReference type="SAM" id="Phobius"/>
    </source>
</evidence>
<feature type="transmembrane region" description="Helical" evidence="6">
    <location>
        <begin position="155"/>
        <end position="173"/>
    </location>
</feature>
<keyword evidence="7" id="KW-0732">Signal</keyword>
<keyword evidence="4 6" id="KW-1133">Transmembrane helix</keyword>
<evidence type="ECO:0000259" key="8">
    <source>
        <dbReference type="PROSITE" id="PS50850"/>
    </source>
</evidence>
<dbReference type="SUPFAM" id="SSF103473">
    <property type="entry name" value="MFS general substrate transporter"/>
    <property type="match status" value="1"/>
</dbReference>
<keyword evidence="2" id="KW-0813">Transport</keyword>
<feature type="transmembrane region" description="Helical" evidence="6">
    <location>
        <begin position="216"/>
        <end position="238"/>
    </location>
</feature>
<accession>A0AAD2FRA3</accession>
<dbReference type="PRINTS" id="PR01035">
    <property type="entry name" value="TCRTETA"/>
</dbReference>
<dbReference type="InterPro" id="IPR001958">
    <property type="entry name" value="Tet-R_TetA/multi-R_MdtG-like"/>
</dbReference>
<feature type="transmembrane region" description="Helical" evidence="6">
    <location>
        <begin position="124"/>
        <end position="143"/>
    </location>
</feature>
<sequence>MANRCRKFTLVLLTILVNNTVGSQFGHHSSVQANLPRSRLCNTSAQHKNDAYHLNESIIRYRAGAVNIRPRKDDSVTEMASIEKRGLAVVQLSSLLSILSTTLVAFTPAAALVQKLGDAKATSLLSILAASSAIIEILFSPAVGRLMDDFGRKRPLLTVLVAIAMSQLTVVLSNESTWSLCVGKFAGTLGIGFFFQTIGQAILTDVTGRGNSPERLSSALGMQAALISIGFLVGALSAGKLQATFGVTTSYGIASILAFANAILVALVMPETLEASATKRQVRQRKSILGSLLSCIDILIKRQNGIPVLAATFALQSLPQFMGDFFQIFCKAEWNLDTAAFSQFVAMFGVLGLVSNISGSLLVRRLGIRRFTILTTLLAIVPSFCVSVWGFQGLLAGYAFGFLGLAQNLGIMSALASEGKKQNIPIGEITGERASLMGLVKILGPILYSTLYVQGKRLWGLSNLPFIFNTVLGIAVFALSYYHVK</sequence>